<organism evidence="3 4">
    <name type="scientific">Cadophora malorum</name>
    <dbReference type="NCBI Taxonomy" id="108018"/>
    <lineage>
        <taxon>Eukaryota</taxon>
        <taxon>Fungi</taxon>
        <taxon>Dikarya</taxon>
        <taxon>Ascomycota</taxon>
        <taxon>Pezizomycotina</taxon>
        <taxon>Leotiomycetes</taxon>
        <taxon>Helotiales</taxon>
        <taxon>Ploettnerulaceae</taxon>
        <taxon>Cadophora</taxon>
    </lineage>
</organism>
<evidence type="ECO:0000313" key="3">
    <source>
        <dbReference type="EMBL" id="KAG4420759.1"/>
    </source>
</evidence>
<evidence type="ECO:0000256" key="1">
    <source>
        <dbReference type="SAM" id="SignalP"/>
    </source>
</evidence>
<dbReference type="EMBL" id="JAFJYH010000078">
    <property type="protein sequence ID" value="KAG4420759.1"/>
    <property type="molecule type" value="Genomic_DNA"/>
</dbReference>
<dbReference type="PANTHER" id="PTHR35186:SF4">
    <property type="entry name" value="PRION-INHIBITION AND PROPAGATION HELO DOMAIN-CONTAINING PROTEIN"/>
    <property type="match status" value="1"/>
</dbReference>
<dbReference type="Pfam" id="PF24476">
    <property type="entry name" value="DUF7580"/>
    <property type="match status" value="1"/>
</dbReference>
<proteinExistence type="predicted"/>
<evidence type="ECO:0000259" key="2">
    <source>
        <dbReference type="Pfam" id="PF24476"/>
    </source>
</evidence>
<keyword evidence="1" id="KW-0732">Signal</keyword>
<dbReference type="AlphaFoldDB" id="A0A8H7TJE8"/>
<feature type="domain" description="DUF7580" evidence="2">
    <location>
        <begin position="388"/>
        <end position="573"/>
    </location>
</feature>
<dbReference type="InterPro" id="IPR056002">
    <property type="entry name" value="DUF7580"/>
</dbReference>
<accession>A0A8H7TJE8</accession>
<name>A0A8H7TJE8_9HELO</name>
<dbReference type="OrthoDB" id="3565018at2759"/>
<feature type="chain" id="PRO_5034381155" description="DUF7580 domain-containing protein" evidence="1">
    <location>
        <begin position="21"/>
        <end position="584"/>
    </location>
</feature>
<gene>
    <name evidence="3" type="ORF">IFR04_006145</name>
</gene>
<dbReference type="Proteomes" id="UP000664132">
    <property type="component" value="Unassembled WGS sequence"/>
</dbReference>
<evidence type="ECO:0000313" key="4">
    <source>
        <dbReference type="Proteomes" id="UP000664132"/>
    </source>
</evidence>
<keyword evidence="4" id="KW-1185">Reference proteome</keyword>
<comment type="caution">
    <text evidence="3">The sequence shown here is derived from an EMBL/GenBank/DDBJ whole genome shotgun (WGS) entry which is preliminary data.</text>
</comment>
<sequence length="584" mass="65602">MSGIEAAGLVLGAWPLVVNLVTLYNSGKNGQEWELILHEVKTEELIYVECIESLLQADVPESVLLQLSSRQKPNHLLWKDPELQRNLENRLGTKRFPVVLQTLQNMDLLLNVLNEKLKGLEIPSDTSHPKLRSGLRNIRVNLPHASIKDNIRKLHKCNKLLQRIITPRSSNATVPEAPNLQPEILTKLPPDTLRRMTEDANALHRAIGDGYSCSCPGGHEAHLGIHPLDDLDIAQPYELLFPVDEETALEITSDVVASPISSTTPDNMGRDIDRKISFPSRRWSHRGSMETVQSPLISQGTVLPTVRRRSVSFSQTPSPENSELIEDLCRFIRKLGEEPPTGAPASCLGVLGLNKDKYTVKVTSLDGDGSSHPSSFVCLDDFLPPAKKWNVDRKKRMDLALNLSLAILQFYSTPWIDSWWTWKDFCVLKGDKSQIFVTKRFYSTHSPLATKFDIAQHSASTPVSVFWDCIGEPVLTRLGFALVELALGRRLCELRGEDQNSIDDEDMLDLFTAKDLVDREVVLNKAGKDYNAAVRACLWHQIVSEDCVTGLDSKHRDFKRDMERFIVAPIENYYVTTWGKVSGC</sequence>
<feature type="signal peptide" evidence="1">
    <location>
        <begin position="1"/>
        <end position="20"/>
    </location>
</feature>
<reference evidence="3" key="1">
    <citation type="submission" date="2021-02" db="EMBL/GenBank/DDBJ databases">
        <title>Genome sequence Cadophora malorum strain M34.</title>
        <authorList>
            <person name="Stefanovic E."/>
            <person name="Vu D."/>
            <person name="Scully C."/>
            <person name="Dijksterhuis J."/>
            <person name="Roader J."/>
            <person name="Houbraken J."/>
        </authorList>
    </citation>
    <scope>NUCLEOTIDE SEQUENCE</scope>
    <source>
        <strain evidence="3">M34</strain>
    </source>
</reference>
<protein>
    <recommendedName>
        <fullName evidence="2">DUF7580 domain-containing protein</fullName>
    </recommendedName>
</protein>
<dbReference type="PANTHER" id="PTHR35186">
    <property type="entry name" value="ANK_REP_REGION DOMAIN-CONTAINING PROTEIN"/>
    <property type="match status" value="1"/>
</dbReference>